<proteinExistence type="predicted"/>
<feature type="region of interest" description="Disordered" evidence="1">
    <location>
        <begin position="172"/>
        <end position="222"/>
    </location>
</feature>
<comment type="caution">
    <text evidence="2">The sequence shown here is derived from an EMBL/GenBank/DDBJ whole genome shotgun (WGS) entry which is preliminary data.</text>
</comment>
<protein>
    <submittedName>
        <fullName evidence="2">Uncharacterized protein</fullName>
    </submittedName>
</protein>
<evidence type="ECO:0000256" key="1">
    <source>
        <dbReference type="SAM" id="MobiDB-lite"/>
    </source>
</evidence>
<reference evidence="2" key="2">
    <citation type="submission" date="2022-01" db="EMBL/GenBank/DDBJ databases">
        <authorList>
            <person name="Yamashiro T."/>
            <person name="Shiraishi A."/>
            <person name="Satake H."/>
            <person name="Nakayama K."/>
        </authorList>
    </citation>
    <scope>NUCLEOTIDE SEQUENCE</scope>
</reference>
<evidence type="ECO:0000313" key="2">
    <source>
        <dbReference type="EMBL" id="GJT82307.1"/>
    </source>
</evidence>
<accession>A0ABQ5H362</accession>
<gene>
    <name evidence="2" type="ORF">Tco_1056649</name>
</gene>
<feature type="compositionally biased region" description="Low complexity" evidence="1">
    <location>
        <begin position="184"/>
        <end position="213"/>
    </location>
</feature>
<sequence>MGSRALRVILFGAIPTIIPVIPEVPIVPADPLVAPDVGTVSVVSPTRVLDLVDYSSSSDSDPSEDSLPPAPDLPLISPFLCSDDSEVDCESEPAEQRPVSLSHDTFAPLPEFLLAPIIAPPRIRRCSTTLIRPSETIPFGRPYRTHSNGPRKLLNARKRVGPIPARRLAWRRVSHHSSDHHSSLDASSSSSPSDHSLSGHTPPDTTDADSSTPQRFVHRSFARTPRRSEAFRRWRFVPLSTPYPLTTSESSLGLSSERSLDLFSPSSM</sequence>
<reference evidence="2" key="1">
    <citation type="journal article" date="2022" name="Int. J. Mol. Sci.">
        <title>Draft Genome of Tanacetum Coccineum: Genomic Comparison of Closely Related Tanacetum-Family Plants.</title>
        <authorList>
            <person name="Yamashiro T."/>
            <person name="Shiraishi A."/>
            <person name="Nakayama K."/>
            <person name="Satake H."/>
        </authorList>
    </citation>
    <scope>NUCLEOTIDE SEQUENCE</scope>
</reference>
<name>A0ABQ5H362_9ASTR</name>
<organism evidence="2 3">
    <name type="scientific">Tanacetum coccineum</name>
    <dbReference type="NCBI Taxonomy" id="301880"/>
    <lineage>
        <taxon>Eukaryota</taxon>
        <taxon>Viridiplantae</taxon>
        <taxon>Streptophyta</taxon>
        <taxon>Embryophyta</taxon>
        <taxon>Tracheophyta</taxon>
        <taxon>Spermatophyta</taxon>
        <taxon>Magnoliopsida</taxon>
        <taxon>eudicotyledons</taxon>
        <taxon>Gunneridae</taxon>
        <taxon>Pentapetalae</taxon>
        <taxon>asterids</taxon>
        <taxon>campanulids</taxon>
        <taxon>Asterales</taxon>
        <taxon>Asteraceae</taxon>
        <taxon>Asteroideae</taxon>
        <taxon>Anthemideae</taxon>
        <taxon>Anthemidinae</taxon>
        <taxon>Tanacetum</taxon>
    </lineage>
</organism>
<dbReference type="EMBL" id="BQNB010019155">
    <property type="protein sequence ID" value="GJT82307.1"/>
    <property type="molecule type" value="Genomic_DNA"/>
</dbReference>
<evidence type="ECO:0000313" key="3">
    <source>
        <dbReference type="Proteomes" id="UP001151760"/>
    </source>
</evidence>
<keyword evidence="3" id="KW-1185">Reference proteome</keyword>
<dbReference type="Proteomes" id="UP001151760">
    <property type="component" value="Unassembled WGS sequence"/>
</dbReference>